<dbReference type="Proteomes" id="UP001373496">
    <property type="component" value="Unassembled WGS sequence"/>
</dbReference>
<dbReference type="CDD" id="cd02199">
    <property type="entry name" value="YjgF_YER057c_UK114_like_1"/>
    <property type="match status" value="1"/>
</dbReference>
<dbReference type="InterPro" id="IPR013813">
    <property type="entry name" value="Endoribo_LPSP/chorism_mut-like"/>
</dbReference>
<comment type="caution">
    <text evidence="2">The sequence shown here is derived from an EMBL/GenBank/DDBJ whole genome shotgun (WGS) entry which is preliminary data.</text>
</comment>
<organism evidence="2 3">
    <name type="scientific">Klenkia terrae</name>
    <dbReference type="NCBI Taxonomy" id="1052259"/>
    <lineage>
        <taxon>Bacteria</taxon>
        <taxon>Bacillati</taxon>
        <taxon>Actinomycetota</taxon>
        <taxon>Actinomycetes</taxon>
        <taxon>Geodermatophilales</taxon>
        <taxon>Geodermatophilaceae</taxon>
        <taxon>Klenkia</taxon>
    </lineage>
</organism>
<sequence length="164" mass="16642">MTSGLPGAADTQAPSWHARLAELGLRLPPVAAPVASYVPAVRTGNLVMTSGQLPFVDGGLRRTGKVGGSVEAEDAAHDAKVCALNALAAVDDLVGLDSVARVVRVVGYVASAEGFTGQPRVINGASELIGKIFGKAGEHARSAVGVAELPLGAPVEVELTVELR</sequence>
<accession>A0ABU8E0N3</accession>
<keyword evidence="3" id="KW-1185">Reference proteome</keyword>
<protein>
    <submittedName>
        <fullName evidence="2">RidA family protein</fullName>
    </submittedName>
</protein>
<dbReference type="RefSeq" id="WP_225234313.1">
    <property type="nucleotide sequence ID" value="NZ_JBAPLV010000001.1"/>
</dbReference>
<dbReference type="Gene3D" id="3.30.1330.40">
    <property type="entry name" value="RutC-like"/>
    <property type="match status" value="1"/>
</dbReference>
<evidence type="ECO:0000313" key="2">
    <source>
        <dbReference type="EMBL" id="MEI4276868.1"/>
    </source>
</evidence>
<dbReference type="EMBL" id="JBAPLV010000001">
    <property type="protein sequence ID" value="MEI4276868.1"/>
    <property type="molecule type" value="Genomic_DNA"/>
</dbReference>
<evidence type="ECO:0000259" key="1">
    <source>
        <dbReference type="Pfam" id="PF14588"/>
    </source>
</evidence>
<dbReference type="InterPro" id="IPR035959">
    <property type="entry name" value="RutC-like_sf"/>
</dbReference>
<dbReference type="Pfam" id="PF14588">
    <property type="entry name" value="YjgF_endoribonc"/>
    <property type="match status" value="1"/>
</dbReference>
<reference evidence="2 3" key="1">
    <citation type="submission" date="2024-03" db="EMBL/GenBank/DDBJ databases">
        <title>Draft genome sequence of Klenkia terrae.</title>
        <authorList>
            <person name="Duangmal K."/>
            <person name="Chantavorakit T."/>
        </authorList>
    </citation>
    <scope>NUCLEOTIDE SEQUENCE [LARGE SCALE GENOMIC DNA]</scope>
    <source>
        <strain evidence="2 3">JCM 17786</strain>
    </source>
</reference>
<dbReference type="PANTHER" id="PTHR43760:SF1">
    <property type="entry name" value="ENDORIBONUCLEASE L-PSP_CHORISMATE MUTASE-LIKE DOMAIN-CONTAINING PROTEIN"/>
    <property type="match status" value="1"/>
</dbReference>
<dbReference type="SUPFAM" id="SSF55298">
    <property type="entry name" value="YjgF-like"/>
    <property type="match status" value="1"/>
</dbReference>
<dbReference type="PANTHER" id="PTHR43760">
    <property type="entry name" value="ENDORIBONUCLEASE-RELATED"/>
    <property type="match status" value="1"/>
</dbReference>
<name>A0ABU8E0N3_9ACTN</name>
<feature type="domain" description="Endoribonuclease L-PSP/chorismate mutase-like" evidence="1">
    <location>
        <begin position="18"/>
        <end position="161"/>
    </location>
</feature>
<gene>
    <name evidence="2" type="ORF">UXQ13_00170</name>
</gene>
<evidence type="ECO:0000313" key="3">
    <source>
        <dbReference type="Proteomes" id="UP001373496"/>
    </source>
</evidence>
<proteinExistence type="predicted"/>